<keyword evidence="6" id="KW-1185">Reference proteome</keyword>
<sequence length="295" mass="31188">MRDEETSEQATAVLSPGTGIALARGLSVDGVSSMVTELALPALPDHAVLVNVGPPYRLEESLGDGWRRTPGAPGDVAVVPAGMTLSVRSVDGSPQQVRSLVVRVAPEALASVLEAGGFSGATDLVPALGVRSAAVSQVGRLMHLRLADDTDLGRLSLAALGHALAVALAAEHSAAARGVRERTAAARPRLTGTQVQRVLRHVEENLDSPLRLEDLAALVHLSPFHFARSFRNSVGASPHQYVVQRRTARAQALLLTSGLPLDHIAQLSGFADQSHLSRHVKRQFGMTPGEIRRSR</sequence>
<proteinExistence type="predicted"/>
<comment type="caution">
    <text evidence="5">The sequence shown here is derived from an EMBL/GenBank/DDBJ whole genome shotgun (WGS) entry which is preliminary data.</text>
</comment>
<keyword evidence="2" id="KW-0238">DNA-binding</keyword>
<evidence type="ECO:0000313" key="5">
    <source>
        <dbReference type="EMBL" id="MFD2091458.1"/>
    </source>
</evidence>
<organism evidence="5 6">
    <name type="scientific">Blastococcus deserti</name>
    <dbReference type="NCBI Taxonomy" id="2259033"/>
    <lineage>
        <taxon>Bacteria</taxon>
        <taxon>Bacillati</taxon>
        <taxon>Actinomycetota</taxon>
        <taxon>Actinomycetes</taxon>
        <taxon>Geodermatophilales</taxon>
        <taxon>Geodermatophilaceae</taxon>
        <taxon>Blastococcus</taxon>
    </lineage>
</organism>
<reference evidence="6" key="1">
    <citation type="journal article" date="2019" name="Int. J. Syst. Evol. Microbiol.">
        <title>The Global Catalogue of Microorganisms (GCM) 10K type strain sequencing project: providing services to taxonomists for standard genome sequencing and annotation.</title>
        <authorList>
            <consortium name="The Broad Institute Genomics Platform"/>
            <consortium name="The Broad Institute Genome Sequencing Center for Infectious Disease"/>
            <person name="Wu L."/>
            <person name="Ma J."/>
        </authorList>
    </citation>
    <scope>NUCLEOTIDE SEQUENCE [LARGE SCALE GENOMIC DNA]</scope>
    <source>
        <strain evidence="6">JCM 3338</strain>
    </source>
</reference>
<dbReference type="RefSeq" id="WP_376873763.1">
    <property type="nucleotide sequence ID" value="NZ_JBHUHP010000008.1"/>
</dbReference>
<feature type="domain" description="HTH araC/xylS-type" evidence="4">
    <location>
        <begin position="196"/>
        <end position="294"/>
    </location>
</feature>
<evidence type="ECO:0000256" key="2">
    <source>
        <dbReference type="ARBA" id="ARBA00023125"/>
    </source>
</evidence>
<dbReference type="Proteomes" id="UP001597402">
    <property type="component" value="Unassembled WGS sequence"/>
</dbReference>
<protein>
    <submittedName>
        <fullName evidence="5">Helix-turn-helix domain-containing protein</fullName>
    </submittedName>
</protein>
<evidence type="ECO:0000313" key="6">
    <source>
        <dbReference type="Proteomes" id="UP001597402"/>
    </source>
</evidence>
<evidence type="ECO:0000256" key="1">
    <source>
        <dbReference type="ARBA" id="ARBA00023015"/>
    </source>
</evidence>
<dbReference type="Gene3D" id="1.10.10.60">
    <property type="entry name" value="Homeodomain-like"/>
    <property type="match status" value="1"/>
</dbReference>
<keyword evidence="3" id="KW-0804">Transcription</keyword>
<keyword evidence="1" id="KW-0805">Transcription regulation</keyword>
<dbReference type="SMART" id="SM00342">
    <property type="entry name" value="HTH_ARAC"/>
    <property type="match status" value="1"/>
</dbReference>
<name>A0ABW4X9H0_9ACTN</name>
<dbReference type="PROSITE" id="PS01124">
    <property type="entry name" value="HTH_ARAC_FAMILY_2"/>
    <property type="match status" value="1"/>
</dbReference>
<dbReference type="EMBL" id="JBHUHP010000008">
    <property type="protein sequence ID" value="MFD2091458.1"/>
    <property type="molecule type" value="Genomic_DNA"/>
</dbReference>
<dbReference type="InterPro" id="IPR050204">
    <property type="entry name" value="AraC_XylS_family_regulators"/>
</dbReference>
<evidence type="ECO:0000259" key="4">
    <source>
        <dbReference type="PROSITE" id="PS01124"/>
    </source>
</evidence>
<dbReference type="InterPro" id="IPR018060">
    <property type="entry name" value="HTH_AraC"/>
</dbReference>
<dbReference type="Pfam" id="PF12833">
    <property type="entry name" value="HTH_18"/>
    <property type="match status" value="1"/>
</dbReference>
<accession>A0ABW4X9H0</accession>
<dbReference type="SUPFAM" id="SSF46689">
    <property type="entry name" value="Homeodomain-like"/>
    <property type="match status" value="2"/>
</dbReference>
<gene>
    <name evidence="5" type="ORF">ACFSHS_07695</name>
</gene>
<evidence type="ECO:0000256" key="3">
    <source>
        <dbReference type="ARBA" id="ARBA00023163"/>
    </source>
</evidence>
<dbReference type="InterPro" id="IPR009057">
    <property type="entry name" value="Homeodomain-like_sf"/>
</dbReference>
<dbReference type="PANTHER" id="PTHR46796">
    <property type="entry name" value="HTH-TYPE TRANSCRIPTIONAL ACTIVATOR RHAS-RELATED"/>
    <property type="match status" value="1"/>
</dbReference>